<feature type="region of interest" description="Disordered" evidence="1">
    <location>
        <begin position="77"/>
        <end position="96"/>
    </location>
</feature>
<name>A0A5N6QEX9_9ROSI</name>
<evidence type="ECO:0000313" key="2">
    <source>
        <dbReference type="EMBL" id="KAE7996743.1"/>
    </source>
</evidence>
<evidence type="ECO:0000313" key="3">
    <source>
        <dbReference type="Proteomes" id="UP000327013"/>
    </source>
</evidence>
<dbReference type="EMBL" id="CM017321">
    <property type="protein sequence ID" value="KAE7996743.1"/>
    <property type="molecule type" value="Genomic_DNA"/>
</dbReference>
<accession>A0A5N6QEX9</accession>
<sequence>MEGKFDQVEAVLVFKLGLMCSNDSPEVRPTMRQVVRYLERELEMQEEVAVPYRKTSGVAEDYLQLYPNTSASQYDAEAGLSSPFSSLSNTRSGEGR</sequence>
<dbReference type="Proteomes" id="UP000327013">
    <property type="component" value="Chromosome 1"/>
</dbReference>
<evidence type="ECO:0008006" key="4">
    <source>
        <dbReference type="Google" id="ProtNLM"/>
    </source>
</evidence>
<dbReference type="AlphaFoldDB" id="A0A5N6QEX9"/>
<protein>
    <recommendedName>
        <fullName evidence="4">Serine-threonine/tyrosine-protein kinase catalytic domain-containing protein</fullName>
    </recommendedName>
</protein>
<dbReference type="OrthoDB" id="1722957at2759"/>
<evidence type="ECO:0000256" key="1">
    <source>
        <dbReference type="SAM" id="MobiDB-lite"/>
    </source>
</evidence>
<reference evidence="2 3" key="1">
    <citation type="submission" date="2019-06" db="EMBL/GenBank/DDBJ databases">
        <title>A chromosomal-level reference genome of Carpinus fangiana (Coryloideae, Betulaceae).</title>
        <authorList>
            <person name="Yang X."/>
            <person name="Wang Z."/>
            <person name="Zhang L."/>
            <person name="Hao G."/>
            <person name="Liu J."/>
            <person name="Yang Y."/>
        </authorList>
    </citation>
    <scope>NUCLEOTIDE SEQUENCE [LARGE SCALE GENOMIC DNA]</scope>
    <source>
        <strain evidence="2">Cfa_2016G</strain>
        <tissue evidence="2">Leaf</tissue>
    </source>
</reference>
<gene>
    <name evidence="2" type="ORF">FH972_001436</name>
</gene>
<organism evidence="2 3">
    <name type="scientific">Carpinus fangiana</name>
    <dbReference type="NCBI Taxonomy" id="176857"/>
    <lineage>
        <taxon>Eukaryota</taxon>
        <taxon>Viridiplantae</taxon>
        <taxon>Streptophyta</taxon>
        <taxon>Embryophyta</taxon>
        <taxon>Tracheophyta</taxon>
        <taxon>Spermatophyta</taxon>
        <taxon>Magnoliopsida</taxon>
        <taxon>eudicotyledons</taxon>
        <taxon>Gunneridae</taxon>
        <taxon>Pentapetalae</taxon>
        <taxon>rosids</taxon>
        <taxon>fabids</taxon>
        <taxon>Fagales</taxon>
        <taxon>Betulaceae</taxon>
        <taxon>Carpinus</taxon>
    </lineage>
</organism>
<keyword evidence="3" id="KW-1185">Reference proteome</keyword>
<feature type="compositionally biased region" description="Polar residues" evidence="1">
    <location>
        <begin position="82"/>
        <end position="96"/>
    </location>
</feature>
<proteinExistence type="predicted"/>